<dbReference type="PANTHER" id="PTHR10963:SF55">
    <property type="entry name" value="GLYCOSIDE HYDROLASE FAMILY 16 PROTEIN"/>
    <property type="match status" value="1"/>
</dbReference>
<dbReference type="InterPro" id="IPR050546">
    <property type="entry name" value="Glycosyl_Hydrlase_16"/>
</dbReference>
<sequence>MLPVGRSSRFLAGAALVGTLVTGYLQTASPSVSAAPNKPGDGVRAAATYDACGEVRTKVDGTPWTCTFADNFNGKSLDGGNWLVGETAFSGFTTGSTCFTARNVAVRWGMLRLTARDEGYPFTCRSPNGSFVTRYTGGHIGTRGRFTQTYGKFEIRARYPRTTAGVGIGYWLYPAKLTYGAWPASGEIDIAEWWSNVPNTTLPSLHYPGSNPSVDSGWGCTVATPTYFHTYGVEWSSTEMVFKIDGQECFRRSWTPAWPLVAPQPFDHPFEMVLNAGVDRTTGPNAVTAATVLPATYEVDYVKAWR</sequence>
<name>A0ABZ0ZLS1_9ACTN</name>
<comment type="similarity">
    <text evidence="1">Belongs to the glycosyl hydrolase 16 family.</text>
</comment>
<dbReference type="CDD" id="cd08023">
    <property type="entry name" value="GH16_laminarinase_like"/>
    <property type="match status" value="1"/>
</dbReference>
<reference evidence="5" key="1">
    <citation type="submission" date="2023-12" db="EMBL/GenBank/DDBJ databases">
        <title>Novel species in genus Nocardioides.</title>
        <authorList>
            <person name="Zhou H."/>
        </authorList>
    </citation>
    <scope>NUCLEOTIDE SEQUENCE [LARGE SCALE GENOMIC DNA]</scope>
    <source>
        <strain evidence="5">HM61</strain>
    </source>
</reference>
<feature type="signal peptide" evidence="2">
    <location>
        <begin position="1"/>
        <end position="34"/>
    </location>
</feature>
<dbReference type="EMBL" id="CP141059">
    <property type="protein sequence ID" value="WQQ25143.1"/>
    <property type="molecule type" value="Genomic_DNA"/>
</dbReference>
<evidence type="ECO:0000313" key="4">
    <source>
        <dbReference type="EMBL" id="WQQ25143.1"/>
    </source>
</evidence>
<keyword evidence="5" id="KW-1185">Reference proteome</keyword>
<keyword evidence="2" id="KW-0732">Signal</keyword>
<dbReference type="Pfam" id="PF00722">
    <property type="entry name" value="Glyco_hydro_16"/>
    <property type="match status" value="1"/>
</dbReference>
<feature type="domain" description="GH16" evidence="3">
    <location>
        <begin position="30"/>
        <end position="306"/>
    </location>
</feature>
<evidence type="ECO:0000313" key="5">
    <source>
        <dbReference type="Proteomes" id="UP001327225"/>
    </source>
</evidence>
<dbReference type="SUPFAM" id="SSF49899">
    <property type="entry name" value="Concanavalin A-like lectins/glucanases"/>
    <property type="match status" value="1"/>
</dbReference>
<dbReference type="InterPro" id="IPR000757">
    <property type="entry name" value="Beta-glucanase-like"/>
</dbReference>
<dbReference type="PROSITE" id="PS51762">
    <property type="entry name" value="GH16_2"/>
    <property type="match status" value="1"/>
</dbReference>
<dbReference type="Gene3D" id="2.60.120.200">
    <property type="match status" value="1"/>
</dbReference>
<dbReference type="InterPro" id="IPR013320">
    <property type="entry name" value="ConA-like_dom_sf"/>
</dbReference>
<gene>
    <name evidence="4" type="ORF">SHK19_14350</name>
</gene>
<dbReference type="Proteomes" id="UP001327225">
    <property type="component" value="Chromosome"/>
</dbReference>
<proteinExistence type="inferred from homology"/>
<evidence type="ECO:0000256" key="1">
    <source>
        <dbReference type="ARBA" id="ARBA00006865"/>
    </source>
</evidence>
<accession>A0ABZ0ZLS1</accession>
<dbReference type="PANTHER" id="PTHR10963">
    <property type="entry name" value="GLYCOSYL HYDROLASE-RELATED"/>
    <property type="match status" value="1"/>
</dbReference>
<evidence type="ECO:0000259" key="3">
    <source>
        <dbReference type="PROSITE" id="PS51762"/>
    </source>
</evidence>
<feature type="chain" id="PRO_5047156666" evidence="2">
    <location>
        <begin position="35"/>
        <end position="306"/>
    </location>
</feature>
<keyword evidence="4" id="KW-0378">Hydrolase</keyword>
<protein>
    <submittedName>
        <fullName evidence="4">Glycoside hydrolase family 16 protein</fullName>
    </submittedName>
</protein>
<dbReference type="GO" id="GO:0016787">
    <property type="term" value="F:hydrolase activity"/>
    <property type="evidence" value="ECO:0007669"/>
    <property type="project" value="UniProtKB-KW"/>
</dbReference>
<organism evidence="4 5">
    <name type="scientific">Nocardioides bizhenqiangii</name>
    <dbReference type="NCBI Taxonomy" id="3095076"/>
    <lineage>
        <taxon>Bacteria</taxon>
        <taxon>Bacillati</taxon>
        <taxon>Actinomycetota</taxon>
        <taxon>Actinomycetes</taxon>
        <taxon>Propionibacteriales</taxon>
        <taxon>Nocardioidaceae</taxon>
        <taxon>Nocardioides</taxon>
    </lineage>
</organism>
<evidence type="ECO:0000256" key="2">
    <source>
        <dbReference type="SAM" id="SignalP"/>
    </source>
</evidence>
<dbReference type="RefSeq" id="WP_322455662.1">
    <property type="nucleotide sequence ID" value="NZ_CP141059.1"/>
</dbReference>